<gene>
    <name evidence="1" type="ORF">Ahy_B04g073072</name>
</gene>
<protein>
    <recommendedName>
        <fullName evidence="3">MULE transposase domain-containing protein</fullName>
    </recommendedName>
</protein>
<dbReference type="Proteomes" id="UP000289738">
    <property type="component" value="Chromosome B04"/>
</dbReference>
<dbReference type="EMBL" id="SDMP01000014">
    <property type="protein sequence ID" value="RYR16137.1"/>
    <property type="molecule type" value="Genomic_DNA"/>
</dbReference>
<proteinExistence type="predicted"/>
<keyword evidence="2" id="KW-1185">Reference proteome</keyword>
<evidence type="ECO:0000313" key="2">
    <source>
        <dbReference type="Proteomes" id="UP000289738"/>
    </source>
</evidence>
<comment type="caution">
    <text evidence="1">The sequence shown here is derived from an EMBL/GenBank/DDBJ whole genome shotgun (WGS) entry which is preliminary data.</text>
</comment>
<evidence type="ECO:0008006" key="3">
    <source>
        <dbReference type="Google" id="ProtNLM"/>
    </source>
</evidence>
<reference evidence="1 2" key="1">
    <citation type="submission" date="2019-01" db="EMBL/GenBank/DDBJ databases">
        <title>Sequencing of cultivated peanut Arachis hypogaea provides insights into genome evolution and oil improvement.</title>
        <authorList>
            <person name="Chen X."/>
        </authorList>
    </citation>
    <scope>NUCLEOTIDE SEQUENCE [LARGE SCALE GENOMIC DNA]</scope>
    <source>
        <strain evidence="2">cv. Fuhuasheng</strain>
        <tissue evidence="1">Leaves</tissue>
    </source>
</reference>
<dbReference type="PANTHER" id="PTHR31973">
    <property type="entry name" value="POLYPROTEIN, PUTATIVE-RELATED"/>
    <property type="match status" value="1"/>
</dbReference>
<dbReference type="PANTHER" id="PTHR31973:SF195">
    <property type="entry name" value="MUDR FAMILY TRANSPOSASE"/>
    <property type="match status" value="1"/>
</dbReference>
<evidence type="ECO:0000313" key="1">
    <source>
        <dbReference type="EMBL" id="RYR16137.1"/>
    </source>
</evidence>
<name>A0A444ZPN6_ARAHY</name>
<dbReference type="AlphaFoldDB" id="A0A444ZPN6"/>
<organism evidence="1 2">
    <name type="scientific">Arachis hypogaea</name>
    <name type="common">Peanut</name>
    <dbReference type="NCBI Taxonomy" id="3818"/>
    <lineage>
        <taxon>Eukaryota</taxon>
        <taxon>Viridiplantae</taxon>
        <taxon>Streptophyta</taxon>
        <taxon>Embryophyta</taxon>
        <taxon>Tracheophyta</taxon>
        <taxon>Spermatophyta</taxon>
        <taxon>Magnoliopsida</taxon>
        <taxon>eudicotyledons</taxon>
        <taxon>Gunneridae</taxon>
        <taxon>Pentapetalae</taxon>
        <taxon>rosids</taxon>
        <taxon>fabids</taxon>
        <taxon>Fabales</taxon>
        <taxon>Fabaceae</taxon>
        <taxon>Papilionoideae</taxon>
        <taxon>50 kb inversion clade</taxon>
        <taxon>dalbergioids sensu lato</taxon>
        <taxon>Dalbergieae</taxon>
        <taxon>Pterocarpus clade</taxon>
        <taxon>Arachis</taxon>
    </lineage>
</organism>
<accession>A0A444ZPN6</accession>
<sequence length="117" mass="13705">MWMVKQKAISQIYGDWKESYNKVPKLLQAQQSCFPGTICELQITPYYDGHRLVRDCSVFDKLFWAFPSCVEAFKHCKPFVSVDSTYLYSRYGGVFLIVVGTRWQQQYPTYCFCHCGV</sequence>